<dbReference type="Proteomes" id="UP000054477">
    <property type="component" value="Unassembled WGS sequence"/>
</dbReference>
<gene>
    <name evidence="3" type="ORF">K443DRAFT_633790</name>
</gene>
<dbReference type="AlphaFoldDB" id="A0A0C9XGK2"/>
<sequence>MSSLLIIGFFALASGRRLAITKPGSKSKTCDSYEESLPDCPYPWIFGVGHVPSKAETLDDSKIKIFPVSHTEYVRESFRNSYIICAYDGDAPRWANTPTPLPQACIQYFGICHSVLPNGHLRINVDSIILSLAPLSNPDQPTTSSPIKRRKFQAIASPPTSSKISTSSIPPLSGSSSYVLLCSIINTSIHMNFEYVGSIHQCLVHDSVSHLTFRFSSVSTTPNYAASSSMLVPPHPLNINMHPDSGAAPSPLSSINEGEADDSLPHVAPQSSKAKGKKKAKP</sequence>
<feature type="signal peptide" evidence="2">
    <location>
        <begin position="1"/>
        <end position="15"/>
    </location>
</feature>
<proteinExistence type="predicted"/>
<reference evidence="3 4" key="1">
    <citation type="submission" date="2014-04" db="EMBL/GenBank/DDBJ databases">
        <authorList>
            <consortium name="DOE Joint Genome Institute"/>
            <person name="Kuo A."/>
            <person name="Kohler A."/>
            <person name="Nagy L.G."/>
            <person name="Floudas D."/>
            <person name="Copeland A."/>
            <person name="Barry K.W."/>
            <person name="Cichocki N."/>
            <person name="Veneault-Fourrey C."/>
            <person name="LaButti K."/>
            <person name="Lindquist E.A."/>
            <person name="Lipzen A."/>
            <person name="Lundell T."/>
            <person name="Morin E."/>
            <person name="Murat C."/>
            <person name="Sun H."/>
            <person name="Tunlid A."/>
            <person name="Henrissat B."/>
            <person name="Grigoriev I.V."/>
            <person name="Hibbett D.S."/>
            <person name="Martin F."/>
            <person name="Nordberg H.P."/>
            <person name="Cantor M.N."/>
            <person name="Hua S.X."/>
        </authorList>
    </citation>
    <scope>NUCLEOTIDE SEQUENCE [LARGE SCALE GENOMIC DNA]</scope>
    <source>
        <strain evidence="3 4">LaAM-08-1</strain>
    </source>
</reference>
<protein>
    <submittedName>
        <fullName evidence="3">Uncharacterized protein</fullName>
    </submittedName>
</protein>
<evidence type="ECO:0000313" key="4">
    <source>
        <dbReference type="Proteomes" id="UP000054477"/>
    </source>
</evidence>
<feature type="region of interest" description="Disordered" evidence="1">
    <location>
        <begin position="237"/>
        <end position="282"/>
    </location>
</feature>
<evidence type="ECO:0000256" key="2">
    <source>
        <dbReference type="SAM" id="SignalP"/>
    </source>
</evidence>
<dbReference type="HOGENOM" id="CLU_086104_0_0_1"/>
<keyword evidence="4" id="KW-1185">Reference proteome</keyword>
<reference evidence="4" key="2">
    <citation type="submission" date="2015-01" db="EMBL/GenBank/DDBJ databases">
        <title>Evolutionary Origins and Diversification of the Mycorrhizal Mutualists.</title>
        <authorList>
            <consortium name="DOE Joint Genome Institute"/>
            <consortium name="Mycorrhizal Genomics Consortium"/>
            <person name="Kohler A."/>
            <person name="Kuo A."/>
            <person name="Nagy L.G."/>
            <person name="Floudas D."/>
            <person name="Copeland A."/>
            <person name="Barry K.W."/>
            <person name="Cichocki N."/>
            <person name="Veneault-Fourrey C."/>
            <person name="LaButti K."/>
            <person name="Lindquist E.A."/>
            <person name="Lipzen A."/>
            <person name="Lundell T."/>
            <person name="Morin E."/>
            <person name="Murat C."/>
            <person name="Riley R."/>
            <person name="Ohm R."/>
            <person name="Sun H."/>
            <person name="Tunlid A."/>
            <person name="Henrissat B."/>
            <person name="Grigoriev I.V."/>
            <person name="Hibbett D.S."/>
            <person name="Martin F."/>
        </authorList>
    </citation>
    <scope>NUCLEOTIDE SEQUENCE [LARGE SCALE GENOMIC DNA]</scope>
    <source>
        <strain evidence="4">LaAM-08-1</strain>
    </source>
</reference>
<accession>A0A0C9XGK2</accession>
<dbReference type="OrthoDB" id="2966751at2759"/>
<organism evidence="3 4">
    <name type="scientific">Laccaria amethystina LaAM-08-1</name>
    <dbReference type="NCBI Taxonomy" id="1095629"/>
    <lineage>
        <taxon>Eukaryota</taxon>
        <taxon>Fungi</taxon>
        <taxon>Dikarya</taxon>
        <taxon>Basidiomycota</taxon>
        <taxon>Agaricomycotina</taxon>
        <taxon>Agaricomycetes</taxon>
        <taxon>Agaricomycetidae</taxon>
        <taxon>Agaricales</taxon>
        <taxon>Agaricineae</taxon>
        <taxon>Hydnangiaceae</taxon>
        <taxon>Laccaria</taxon>
    </lineage>
</organism>
<dbReference type="EMBL" id="KN838710">
    <property type="protein sequence ID" value="KIJ96816.1"/>
    <property type="molecule type" value="Genomic_DNA"/>
</dbReference>
<name>A0A0C9XGK2_9AGAR</name>
<feature type="chain" id="PRO_5012655604" evidence="2">
    <location>
        <begin position="16"/>
        <end position="282"/>
    </location>
</feature>
<keyword evidence="2" id="KW-0732">Signal</keyword>
<evidence type="ECO:0000313" key="3">
    <source>
        <dbReference type="EMBL" id="KIJ96816.1"/>
    </source>
</evidence>
<evidence type="ECO:0000256" key="1">
    <source>
        <dbReference type="SAM" id="MobiDB-lite"/>
    </source>
</evidence>